<name>A0ABW7GFV0_9BURK</name>
<dbReference type="EMBL" id="JBIGHX010000002">
    <property type="protein sequence ID" value="MFG6460837.1"/>
    <property type="molecule type" value="Genomic_DNA"/>
</dbReference>
<proteinExistence type="predicted"/>
<keyword evidence="2" id="KW-1185">Reference proteome</keyword>
<comment type="caution">
    <text evidence="1">The sequence shown here is derived from an EMBL/GenBank/DDBJ whole genome shotgun (WGS) entry which is preliminary data.</text>
</comment>
<gene>
    <name evidence="1" type="ORF">ACG04Q_04575</name>
</gene>
<evidence type="ECO:0000313" key="1">
    <source>
        <dbReference type="EMBL" id="MFG6460837.1"/>
    </source>
</evidence>
<dbReference type="Pfam" id="PF14072">
    <property type="entry name" value="DndB"/>
    <property type="match status" value="1"/>
</dbReference>
<sequence>MSTPEILGFRDQPERTASNSVYTGRLCCDDVQITGDGADAIATFTVTARQLVDAAKTEMLWTDQDVQRGVRPEITNRVEKELSLSRGYPPTDIYVFNAESADDMTEKLLRGQRLFINPLVWNLRPSSFDAYFDATERKIYIYDGKIYLPDSHHRHQAILKAAAIYKSAPNEYPHFDLNKQFKVELYFLKKTDEGNYFFDKNQRPTPTAKSKAYDLTSLDDLSVLAKRVIDLTPSLTGNVNRVTDRLTAQNPNVVTLSTLRETLKHASESEGLDESEIEGFATVASKLFQLLTEVRPELGNLHLAERKRIRSLSLVDAPIMFQGYSALISDFNIDVVKLGLSKATETWRRRLSKLSSAVSYSEDGWTGDFFEKSNPLWTRLGIVKPGVSGRPTVSNNRAARIQAMRALRGVIANSTGTTDIRQFLP</sequence>
<evidence type="ECO:0000313" key="2">
    <source>
        <dbReference type="Proteomes" id="UP001606302"/>
    </source>
</evidence>
<dbReference type="InterPro" id="IPR017642">
    <property type="entry name" value="DNA_S_mod_DndB"/>
</dbReference>
<reference evidence="1 2" key="1">
    <citation type="submission" date="2024-08" db="EMBL/GenBank/DDBJ databases">
        <authorList>
            <person name="Lu H."/>
        </authorList>
    </citation>
    <scope>NUCLEOTIDE SEQUENCE [LARGE SCALE GENOMIC DNA]</scope>
    <source>
        <strain evidence="1 2">DXS20W</strain>
    </source>
</reference>
<protein>
    <submittedName>
        <fullName evidence="1">DNA sulfur modification protein DndB</fullName>
    </submittedName>
</protein>
<dbReference type="RefSeq" id="WP_394509678.1">
    <property type="nucleotide sequence ID" value="NZ_JBIGHX010000002.1"/>
</dbReference>
<organism evidence="1 2">
    <name type="scientific">Pelomonas lactea</name>
    <dbReference type="NCBI Taxonomy" id="3299030"/>
    <lineage>
        <taxon>Bacteria</taxon>
        <taxon>Pseudomonadati</taxon>
        <taxon>Pseudomonadota</taxon>
        <taxon>Betaproteobacteria</taxon>
        <taxon>Burkholderiales</taxon>
        <taxon>Sphaerotilaceae</taxon>
        <taxon>Roseateles</taxon>
    </lineage>
</organism>
<accession>A0ABW7GFV0</accession>
<dbReference type="Proteomes" id="UP001606302">
    <property type="component" value="Unassembled WGS sequence"/>
</dbReference>